<evidence type="ECO:0000313" key="1">
    <source>
        <dbReference type="EnsemblProtists" id="HpaP801501"/>
    </source>
</evidence>
<reference evidence="1" key="2">
    <citation type="submission" date="2015-06" db="UniProtKB">
        <authorList>
            <consortium name="EnsemblProtists"/>
        </authorList>
    </citation>
    <scope>IDENTIFICATION</scope>
    <source>
        <strain evidence="1">Emoy2</strain>
    </source>
</reference>
<dbReference type="InParanoid" id="M4B5F1"/>
<name>M4B5F1_HYAAE</name>
<protein>
    <submittedName>
        <fullName evidence="1">Uncharacterized protein</fullName>
    </submittedName>
</protein>
<dbReference type="EMBL" id="JH598388">
    <property type="status" value="NOT_ANNOTATED_CDS"/>
    <property type="molecule type" value="Genomic_DNA"/>
</dbReference>
<organism evidence="1 2">
    <name type="scientific">Hyaloperonospora arabidopsidis (strain Emoy2)</name>
    <name type="common">Downy mildew agent</name>
    <name type="synonym">Peronospora arabidopsidis</name>
    <dbReference type="NCBI Taxonomy" id="559515"/>
    <lineage>
        <taxon>Eukaryota</taxon>
        <taxon>Sar</taxon>
        <taxon>Stramenopiles</taxon>
        <taxon>Oomycota</taxon>
        <taxon>Peronosporomycetes</taxon>
        <taxon>Peronosporales</taxon>
        <taxon>Peronosporaceae</taxon>
        <taxon>Hyaloperonospora</taxon>
    </lineage>
</organism>
<sequence length="98" mass="10676">MAHVINLAAKAGIKALGYACADDLFTPSDNPMDILHLLGSQTLILYTKRVLDILLSVGITFEQSLSFSSGYYCQDHAARAATRWNFNCVDVNAHGRSS</sequence>
<dbReference type="Proteomes" id="UP000011713">
    <property type="component" value="Unassembled WGS sequence"/>
</dbReference>
<evidence type="ECO:0000313" key="2">
    <source>
        <dbReference type="Proteomes" id="UP000011713"/>
    </source>
</evidence>
<dbReference type="AlphaFoldDB" id="M4B5F1"/>
<dbReference type="EnsemblProtists" id="HpaT801501">
    <property type="protein sequence ID" value="HpaP801501"/>
    <property type="gene ID" value="HpaG801501"/>
</dbReference>
<keyword evidence="2" id="KW-1185">Reference proteome</keyword>
<dbReference type="HOGENOM" id="CLU_2338065_0_0_1"/>
<reference evidence="2" key="1">
    <citation type="journal article" date="2010" name="Science">
        <title>Signatures of adaptation to obligate biotrophy in the Hyaloperonospora arabidopsidis genome.</title>
        <authorList>
            <person name="Baxter L."/>
            <person name="Tripathy S."/>
            <person name="Ishaque N."/>
            <person name="Boot N."/>
            <person name="Cabral A."/>
            <person name="Kemen E."/>
            <person name="Thines M."/>
            <person name="Ah-Fong A."/>
            <person name="Anderson R."/>
            <person name="Badejoko W."/>
            <person name="Bittner-Eddy P."/>
            <person name="Boore J.L."/>
            <person name="Chibucos M.C."/>
            <person name="Coates M."/>
            <person name="Dehal P."/>
            <person name="Delehaunty K."/>
            <person name="Dong S."/>
            <person name="Downton P."/>
            <person name="Dumas B."/>
            <person name="Fabro G."/>
            <person name="Fronick C."/>
            <person name="Fuerstenberg S.I."/>
            <person name="Fulton L."/>
            <person name="Gaulin E."/>
            <person name="Govers F."/>
            <person name="Hughes L."/>
            <person name="Humphray S."/>
            <person name="Jiang R.H."/>
            <person name="Judelson H."/>
            <person name="Kamoun S."/>
            <person name="Kyung K."/>
            <person name="Meijer H."/>
            <person name="Minx P."/>
            <person name="Morris P."/>
            <person name="Nelson J."/>
            <person name="Phuntumart V."/>
            <person name="Qutob D."/>
            <person name="Rehmany A."/>
            <person name="Rougon-Cardoso A."/>
            <person name="Ryden P."/>
            <person name="Torto-Alalibo T."/>
            <person name="Studholme D."/>
            <person name="Wang Y."/>
            <person name="Win J."/>
            <person name="Wood J."/>
            <person name="Clifton S.W."/>
            <person name="Rogers J."/>
            <person name="Van den Ackerveken G."/>
            <person name="Jones J.D."/>
            <person name="McDowell J.M."/>
            <person name="Beynon J."/>
            <person name="Tyler B.M."/>
        </authorList>
    </citation>
    <scope>NUCLEOTIDE SEQUENCE [LARGE SCALE GENOMIC DNA]</scope>
    <source>
        <strain evidence="2">Emoy2</strain>
    </source>
</reference>
<proteinExistence type="predicted"/>
<dbReference type="VEuPathDB" id="FungiDB:HpaG801501"/>
<accession>M4B5F1</accession>